<keyword evidence="8" id="KW-1185">Reference proteome</keyword>
<feature type="domain" description="FAD-binding PCMH-type" evidence="6">
    <location>
        <begin position="37"/>
        <end position="205"/>
    </location>
</feature>
<dbReference type="InterPro" id="IPR016167">
    <property type="entry name" value="FAD-bd_PCMH_sub1"/>
</dbReference>
<evidence type="ECO:0000256" key="5">
    <source>
        <dbReference type="ARBA" id="ARBA00023002"/>
    </source>
</evidence>
<dbReference type="Gene3D" id="3.30.465.10">
    <property type="match status" value="1"/>
</dbReference>
<evidence type="ECO:0000313" key="8">
    <source>
        <dbReference type="Proteomes" id="UP000284057"/>
    </source>
</evidence>
<dbReference type="SUPFAM" id="SSF56176">
    <property type="entry name" value="FAD-binding/transporter-associated domain-like"/>
    <property type="match status" value="1"/>
</dbReference>
<protein>
    <submittedName>
        <fullName evidence="7">FAD-binding oxidoreductase</fullName>
    </submittedName>
</protein>
<sequence length="471" mass="49715">MTPPAWDRLAASLEGTLLLPGHADYEAARRPMRRQPVEVRPAAIVRAAGAGDVAAAIAFGREHGIATVPRSGGHCYAGRSSTSGLLIDVTPLDRVSVADGRVTVGAGVRLGRLYGALEPYDRTVPMGTCPTVGVAGHVLGGGLGFLGRRHGLAGDRLVAAEVVLADGRVVWCDEARDADLLWALRGSGGGQFGVVTTLVLATVPLPAGVSAFHVTWPYEHAAAVIGAWQDWAPRAPDEVVAELRLVVPADPGEAPGVSLFGMVIDAETSDAMLAPVIEAVGTEPTWEIHEPGPYLPAVRRLNLLGSALPEGTVPTDLIAGRSMFFRHALPAEAVSALVERLAADRVPGFARECTFFAWAGGYGRMPVDATAFPHREESFLVNVATVVEDPAPRVTSAASDRLAELWNVVQPWGSGGAYVNFPDPLLLEGEAAYHGANLARLRAVKRRYDPDDCFRFHQSIRPASAGDVTAP</sequence>
<dbReference type="PANTHER" id="PTHR42973">
    <property type="entry name" value="BINDING OXIDOREDUCTASE, PUTATIVE (AFU_ORTHOLOGUE AFUA_1G17690)-RELATED"/>
    <property type="match status" value="1"/>
</dbReference>
<name>A0A418KII6_9ACTN</name>
<reference evidence="7 8" key="1">
    <citation type="submission" date="2018-09" db="EMBL/GenBank/DDBJ databases">
        <title>Isolation, diversity and antifungal activity of actinobacteria from wheat.</title>
        <authorList>
            <person name="Han C."/>
        </authorList>
    </citation>
    <scope>NUCLEOTIDE SEQUENCE [LARGE SCALE GENOMIC DNA]</scope>
    <source>
        <strain evidence="7 8">NEAU-YY265</strain>
    </source>
</reference>
<dbReference type="EMBL" id="QUAL01000403">
    <property type="protein sequence ID" value="RIQ12433.1"/>
    <property type="molecule type" value="Genomic_DNA"/>
</dbReference>
<keyword evidence="4" id="KW-0274">FAD</keyword>
<keyword evidence="3" id="KW-0285">Flavoprotein</keyword>
<dbReference type="AlphaFoldDB" id="A0A418KII6"/>
<comment type="similarity">
    <text evidence="2">Belongs to the oxygen-dependent FAD-linked oxidoreductase family.</text>
</comment>
<dbReference type="RefSeq" id="WP_119662795.1">
    <property type="nucleotide sequence ID" value="NZ_QUAL01000403.1"/>
</dbReference>
<gene>
    <name evidence="7" type="ORF">DY240_27155</name>
</gene>
<comment type="cofactor">
    <cofactor evidence="1">
        <name>FAD</name>
        <dbReference type="ChEBI" id="CHEBI:57692"/>
    </cofactor>
</comment>
<proteinExistence type="inferred from homology"/>
<dbReference type="Gene3D" id="3.40.462.20">
    <property type="match status" value="1"/>
</dbReference>
<evidence type="ECO:0000313" key="7">
    <source>
        <dbReference type="EMBL" id="RIQ12433.1"/>
    </source>
</evidence>
<dbReference type="Pfam" id="PF08031">
    <property type="entry name" value="BBE"/>
    <property type="match status" value="1"/>
</dbReference>
<dbReference type="PROSITE" id="PS51387">
    <property type="entry name" value="FAD_PCMH"/>
    <property type="match status" value="1"/>
</dbReference>
<evidence type="ECO:0000259" key="6">
    <source>
        <dbReference type="PROSITE" id="PS51387"/>
    </source>
</evidence>
<dbReference type="OrthoDB" id="9775082at2"/>
<dbReference type="GO" id="GO:0071949">
    <property type="term" value="F:FAD binding"/>
    <property type="evidence" value="ECO:0007669"/>
    <property type="project" value="InterPro"/>
</dbReference>
<comment type="caution">
    <text evidence="7">The sequence shown here is derived from an EMBL/GenBank/DDBJ whole genome shotgun (WGS) entry which is preliminary data.</text>
</comment>
<dbReference type="Gene3D" id="3.30.43.10">
    <property type="entry name" value="Uridine Diphospho-n-acetylenolpyruvylglucosamine Reductase, domain 2"/>
    <property type="match status" value="1"/>
</dbReference>
<dbReference type="Proteomes" id="UP000284057">
    <property type="component" value="Unassembled WGS sequence"/>
</dbReference>
<evidence type="ECO:0000256" key="3">
    <source>
        <dbReference type="ARBA" id="ARBA00022630"/>
    </source>
</evidence>
<dbReference type="InterPro" id="IPR016169">
    <property type="entry name" value="FAD-bd_PCMH_sub2"/>
</dbReference>
<dbReference type="GO" id="GO:0016491">
    <property type="term" value="F:oxidoreductase activity"/>
    <property type="evidence" value="ECO:0007669"/>
    <property type="project" value="UniProtKB-KW"/>
</dbReference>
<evidence type="ECO:0000256" key="2">
    <source>
        <dbReference type="ARBA" id="ARBA00005466"/>
    </source>
</evidence>
<organism evidence="7 8">
    <name type="scientific">Jiangella rhizosphaerae</name>
    <dbReference type="NCBI Taxonomy" id="2293569"/>
    <lineage>
        <taxon>Bacteria</taxon>
        <taxon>Bacillati</taxon>
        <taxon>Actinomycetota</taxon>
        <taxon>Actinomycetes</taxon>
        <taxon>Jiangellales</taxon>
        <taxon>Jiangellaceae</taxon>
        <taxon>Jiangella</taxon>
    </lineage>
</organism>
<dbReference type="InterPro" id="IPR006094">
    <property type="entry name" value="Oxid_FAD_bind_N"/>
</dbReference>
<dbReference type="InterPro" id="IPR016166">
    <property type="entry name" value="FAD-bd_PCMH"/>
</dbReference>
<dbReference type="Pfam" id="PF01565">
    <property type="entry name" value="FAD_binding_4"/>
    <property type="match status" value="1"/>
</dbReference>
<dbReference type="InterPro" id="IPR012951">
    <property type="entry name" value="BBE"/>
</dbReference>
<accession>A0A418KII6</accession>
<dbReference type="InterPro" id="IPR036318">
    <property type="entry name" value="FAD-bd_PCMH-like_sf"/>
</dbReference>
<evidence type="ECO:0000256" key="1">
    <source>
        <dbReference type="ARBA" id="ARBA00001974"/>
    </source>
</evidence>
<dbReference type="PANTHER" id="PTHR42973:SF39">
    <property type="entry name" value="FAD-BINDING PCMH-TYPE DOMAIN-CONTAINING PROTEIN"/>
    <property type="match status" value="1"/>
</dbReference>
<evidence type="ECO:0000256" key="4">
    <source>
        <dbReference type="ARBA" id="ARBA00022827"/>
    </source>
</evidence>
<dbReference type="InterPro" id="IPR050416">
    <property type="entry name" value="FAD-linked_Oxidoreductase"/>
</dbReference>
<keyword evidence="5" id="KW-0560">Oxidoreductase</keyword>